<evidence type="ECO:0000313" key="1">
    <source>
        <dbReference type="EMBL" id="KAK2550551.1"/>
    </source>
</evidence>
<dbReference type="InterPro" id="IPR008042">
    <property type="entry name" value="Retrotrans_Pao"/>
</dbReference>
<dbReference type="Proteomes" id="UP001249851">
    <property type="component" value="Unassembled WGS sequence"/>
</dbReference>
<feature type="non-terminal residue" evidence="1">
    <location>
        <position position="1"/>
    </location>
</feature>
<proteinExistence type="predicted"/>
<keyword evidence="2" id="KW-1185">Reference proteome</keyword>
<name>A0AAD9PXA8_ACRCE</name>
<protein>
    <submittedName>
        <fullName evidence="1">Uncharacterized protein</fullName>
    </submittedName>
</protein>
<dbReference type="EMBL" id="JARQWQ010000109">
    <property type="protein sequence ID" value="KAK2550551.1"/>
    <property type="molecule type" value="Genomic_DNA"/>
</dbReference>
<dbReference type="PANTHER" id="PTHR47331:SF1">
    <property type="entry name" value="GAG-LIKE PROTEIN"/>
    <property type="match status" value="1"/>
</dbReference>
<reference evidence="1" key="2">
    <citation type="journal article" date="2023" name="Science">
        <title>Genomic signatures of disease resistance in endangered staghorn corals.</title>
        <authorList>
            <person name="Vollmer S.V."/>
            <person name="Selwyn J.D."/>
            <person name="Despard B.A."/>
            <person name="Roesel C.L."/>
        </authorList>
    </citation>
    <scope>NUCLEOTIDE SEQUENCE</scope>
    <source>
        <strain evidence="1">K2</strain>
    </source>
</reference>
<dbReference type="AlphaFoldDB" id="A0AAD9PXA8"/>
<accession>A0AAD9PXA8</accession>
<gene>
    <name evidence="1" type="ORF">P5673_028754</name>
</gene>
<dbReference type="Pfam" id="PF05380">
    <property type="entry name" value="Peptidase_A17"/>
    <property type="match status" value="1"/>
</dbReference>
<dbReference type="PANTHER" id="PTHR47331">
    <property type="entry name" value="PHD-TYPE DOMAIN-CONTAINING PROTEIN"/>
    <property type="match status" value="1"/>
</dbReference>
<evidence type="ECO:0000313" key="2">
    <source>
        <dbReference type="Proteomes" id="UP001249851"/>
    </source>
</evidence>
<comment type="caution">
    <text evidence="1">The sequence shown here is derived from an EMBL/GenBank/DDBJ whole genome shotgun (WGS) entry which is preliminary data.</text>
</comment>
<organism evidence="1 2">
    <name type="scientific">Acropora cervicornis</name>
    <name type="common">Staghorn coral</name>
    <dbReference type="NCBI Taxonomy" id="6130"/>
    <lineage>
        <taxon>Eukaryota</taxon>
        <taxon>Metazoa</taxon>
        <taxon>Cnidaria</taxon>
        <taxon>Anthozoa</taxon>
        <taxon>Hexacorallia</taxon>
        <taxon>Scleractinia</taxon>
        <taxon>Astrocoeniina</taxon>
        <taxon>Acroporidae</taxon>
        <taxon>Acropora</taxon>
    </lineage>
</organism>
<reference evidence="1" key="1">
    <citation type="journal article" date="2023" name="G3 (Bethesda)">
        <title>Whole genome assembly and annotation of the endangered Caribbean coral Acropora cervicornis.</title>
        <authorList>
            <person name="Selwyn J.D."/>
            <person name="Vollmer S.V."/>
        </authorList>
    </citation>
    <scope>NUCLEOTIDE SEQUENCE</scope>
    <source>
        <strain evidence="1">K2</strain>
    </source>
</reference>
<sequence length="194" mass="22050">FAAPFTLKAKKLLQDLCKDELPESYRNRWENWRSELPMLERMLVPRCVKPIDFGEVKSRQVQVFSDASSVGYGSVAYLRLCDNEGRIHCSFLMGKARLAPIKACVTTITDPSPASTVTKLFQHFSDWCRQKKAVAVFLRVKTILQQRRLKRINEQHVPSATANDKASKLNIGRSSLTVQELEEAEQSIIPLITN</sequence>